<feature type="active site" evidence="4">
    <location>
        <position position="539"/>
    </location>
</feature>
<dbReference type="AlphaFoldDB" id="A0A7X6PMW1"/>
<evidence type="ECO:0000313" key="8">
    <source>
        <dbReference type="Proteomes" id="UP000557899"/>
    </source>
</evidence>
<dbReference type="Gene3D" id="3.90.1300.10">
    <property type="entry name" value="Amidase signature (AS) domain"/>
    <property type="match status" value="1"/>
</dbReference>
<reference evidence="7 8" key="1">
    <citation type="journal article" date="2020" name="Biotechnol. Biofuels">
        <title>New insights from the biogas microbiome by comprehensive genome-resolved metagenomics of nearly 1600 species originating from multiple anaerobic digesters.</title>
        <authorList>
            <person name="Campanaro S."/>
            <person name="Treu L."/>
            <person name="Rodriguez-R L.M."/>
            <person name="Kovalovszki A."/>
            <person name="Ziels R.M."/>
            <person name="Maus I."/>
            <person name="Zhu X."/>
            <person name="Kougias P.G."/>
            <person name="Basile A."/>
            <person name="Luo G."/>
            <person name="Schluter A."/>
            <person name="Konstantinidis K.T."/>
            <person name="Angelidaki I."/>
        </authorList>
    </citation>
    <scope>NUCLEOTIDE SEQUENCE [LARGE SCALE GENOMIC DNA]</scope>
    <source>
        <strain evidence="7">AS15tlH2ME_198</strain>
    </source>
</reference>
<evidence type="ECO:0000313" key="7">
    <source>
        <dbReference type="EMBL" id="NLA55659.1"/>
    </source>
</evidence>
<dbReference type="HAMAP" id="MF_01401">
    <property type="entry name" value="MsrA"/>
    <property type="match status" value="1"/>
</dbReference>
<feature type="domain" description="Peptide methionine sulphoxide reductase MsrA" evidence="6">
    <location>
        <begin position="533"/>
        <end position="693"/>
    </location>
</feature>
<evidence type="ECO:0000259" key="5">
    <source>
        <dbReference type="Pfam" id="PF01425"/>
    </source>
</evidence>
<dbReference type="NCBIfam" id="TIGR00401">
    <property type="entry name" value="msrA"/>
    <property type="match status" value="1"/>
</dbReference>
<evidence type="ECO:0000256" key="2">
    <source>
        <dbReference type="ARBA" id="ARBA00047806"/>
    </source>
</evidence>
<dbReference type="EMBL" id="JAAZHI010000111">
    <property type="protein sequence ID" value="NLA55659.1"/>
    <property type="molecule type" value="Genomic_DNA"/>
</dbReference>
<sequence length="706" mass="75847">MQQAGGLQRGTGPAFTLTETENRFDRQVDVDFGPFGQLLAAVGKERLQEMKERLGNRDLVDRHRVRLEHGYTASDMLAYHVWRMQDGDRPNSYYRAVLELDPRAIAAAEQAGAPDPDNPLHGAVVMVKGNVAVEGLPNDSGSWALADAVAGEDADVVKQLRSRGAVIAGRTNLSEFANFLSYKAPNGFSGRGGQALSPLGPLTVDPLGSSTGSATAVALDYADLTVGTETSGSVISPAQANKVVGLKAAHSDCSIRGIVPIDDRVDSVGFFGRSLRDVRLGHDAACPPAEQPGRPARVMVMGEISPQLRDRAREADVELVEVPENIRDLYDRLQGTESESVLLAGAGPSMERHLADSAGAARTLGDIIDYFRAHPDTAPFGYRVFRDAQEMDARDRADGDAQLGKIRQLAAEIDTALRAAGVDALVTEGESLDALALAGVPRVVVPGAEVTLEVTAAREDALPQVLAIAEALDPRGTDGTLGDMSWMFVRTPELVPTEQALPGRDTPILAHPRPHAVLGTPITGPWREGQRSLIVGIGCFWGVEKMYWELDGVEGTSVGYAGGVSPHPTYREVCSGRTNHTEVVEVVYDPEKVSLDELVALALENHDPTQGMRQGNDVGTQYRSAIYTTGPEAREEAERVQAIVDKYAADLRKEGFGEVTTEVKPLADTPSGAYFLAEDEHQQYLHKVPHGYCPHHSTGVACRLPD</sequence>
<accession>A0A7X6PMW1</accession>
<dbReference type="Pfam" id="PF01625">
    <property type="entry name" value="PMSR"/>
    <property type="match status" value="1"/>
</dbReference>
<evidence type="ECO:0000259" key="6">
    <source>
        <dbReference type="Pfam" id="PF01625"/>
    </source>
</evidence>
<dbReference type="PANTHER" id="PTHR42678">
    <property type="entry name" value="AMIDASE"/>
    <property type="match status" value="1"/>
</dbReference>
<dbReference type="SUPFAM" id="SSF55068">
    <property type="entry name" value="Peptide methionine sulfoxide reductase"/>
    <property type="match status" value="1"/>
</dbReference>
<dbReference type="GO" id="GO:0008113">
    <property type="term" value="F:peptide-methionine (S)-S-oxide reductase activity"/>
    <property type="evidence" value="ECO:0007669"/>
    <property type="project" value="UniProtKB-UniRule"/>
</dbReference>
<dbReference type="SUPFAM" id="SSF75304">
    <property type="entry name" value="Amidase signature (AS) enzymes"/>
    <property type="match status" value="1"/>
</dbReference>
<dbReference type="InterPro" id="IPR002569">
    <property type="entry name" value="Met_Sox_Rdtase_MsrA_dom"/>
</dbReference>
<dbReference type="Gene3D" id="3.30.1060.10">
    <property type="entry name" value="Peptide methionine sulphoxide reductase MsrA"/>
    <property type="match status" value="1"/>
</dbReference>
<dbReference type="PANTHER" id="PTHR42678:SF34">
    <property type="entry name" value="OS04G0183300 PROTEIN"/>
    <property type="match status" value="1"/>
</dbReference>
<dbReference type="InterPro" id="IPR023631">
    <property type="entry name" value="Amidase_dom"/>
</dbReference>
<comment type="catalytic activity">
    <reaction evidence="3 4">
        <text>[thioredoxin]-disulfide + L-methionine + H2O = L-methionine (S)-S-oxide + [thioredoxin]-dithiol</text>
        <dbReference type="Rhea" id="RHEA:19993"/>
        <dbReference type="Rhea" id="RHEA-COMP:10698"/>
        <dbReference type="Rhea" id="RHEA-COMP:10700"/>
        <dbReference type="ChEBI" id="CHEBI:15377"/>
        <dbReference type="ChEBI" id="CHEBI:29950"/>
        <dbReference type="ChEBI" id="CHEBI:50058"/>
        <dbReference type="ChEBI" id="CHEBI:57844"/>
        <dbReference type="ChEBI" id="CHEBI:58772"/>
        <dbReference type="EC" id="1.8.4.11"/>
    </reaction>
</comment>
<comment type="similarity">
    <text evidence="4">Belongs to the MsrA Met sulfoxide reductase family.</text>
</comment>
<evidence type="ECO:0000256" key="1">
    <source>
        <dbReference type="ARBA" id="ARBA00023002"/>
    </source>
</evidence>
<comment type="caution">
    <text evidence="7">The sequence shown here is derived from an EMBL/GenBank/DDBJ whole genome shotgun (WGS) entry which is preliminary data.</text>
</comment>
<name>A0A7X6PMW1_9CORY</name>
<gene>
    <name evidence="4 7" type="primary">msrA</name>
    <name evidence="7" type="ORF">GX859_05075</name>
</gene>
<comment type="catalytic activity">
    <reaction evidence="2 4">
        <text>L-methionyl-[protein] + [thioredoxin]-disulfide + H2O = L-methionyl-(S)-S-oxide-[protein] + [thioredoxin]-dithiol</text>
        <dbReference type="Rhea" id="RHEA:14217"/>
        <dbReference type="Rhea" id="RHEA-COMP:10698"/>
        <dbReference type="Rhea" id="RHEA-COMP:10700"/>
        <dbReference type="Rhea" id="RHEA-COMP:12313"/>
        <dbReference type="Rhea" id="RHEA-COMP:12315"/>
        <dbReference type="ChEBI" id="CHEBI:15377"/>
        <dbReference type="ChEBI" id="CHEBI:16044"/>
        <dbReference type="ChEBI" id="CHEBI:29950"/>
        <dbReference type="ChEBI" id="CHEBI:44120"/>
        <dbReference type="ChEBI" id="CHEBI:50058"/>
        <dbReference type="EC" id="1.8.4.11"/>
    </reaction>
</comment>
<dbReference type="EC" id="1.8.4.11" evidence="4"/>
<organism evidence="7 8">
    <name type="scientific">Corynebacterium humireducens</name>
    <dbReference type="NCBI Taxonomy" id="1223514"/>
    <lineage>
        <taxon>Bacteria</taxon>
        <taxon>Bacillati</taxon>
        <taxon>Actinomycetota</taxon>
        <taxon>Actinomycetes</taxon>
        <taxon>Mycobacteriales</taxon>
        <taxon>Corynebacteriaceae</taxon>
        <taxon>Corynebacterium</taxon>
    </lineage>
</organism>
<evidence type="ECO:0000256" key="3">
    <source>
        <dbReference type="ARBA" id="ARBA00048782"/>
    </source>
</evidence>
<dbReference type="InterPro" id="IPR036928">
    <property type="entry name" value="AS_sf"/>
</dbReference>
<keyword evidence="1 4" id="KW-0560">Oxidoreductase</keyword>
<evidence type="ECO:0000256" key="4">
    <source>
        <dbReference type="HAMAP-Rule" id="MF_01401"/>
    </source>
</evidence>
<protein>
    <recommendedName>
        <fullName evidence="4">Peptide methionine sulfoxide reductase MsrA</fullName>
        <shortName evidence="4">Protein-methionine-S-oxide reductase</shortName>
        <ecNumber evidence="4">1.8.4.11</ecNumber>
    </recommendedName>
    <alternativeName>
        <fullName evidence="4">Peptide-methionine (S)-S-oxide reductase</fullName>
        <shortName evidence="4">Peptide Met(O) reductase</shortName>
    </alternativeName>
</protein>
<proteinExistence type="inferred from homology"/>
<dbReference type="Pfam" id="PF01425">
    <property type="entry name" value="Amidase"/>
    <property type="match status" value="1"/>
</dbReference>
<feature type="domain" description="Amidase" evidence="5">
    <location>
        <begin position="96"/>
        <end position="291"/>
    </location>
</feature>
<dbReference type="Proteomes" id="UP000557899">
    <property type="component" value="Unassembled WGS sequence"/>
</dbReference>
<dbReference type="InterPro" id="IPR036509">
    <property type="entry name" value="Met_Sox_Rdtase_MsrA_sf"/>
</dbReference>
<comment type="function">
    <text evidence="4">Has an important function as a repair enzyme for proteins that have been inactivated by oxidation. Catalyzes the reversible oxidation-reduction of methionine sulfoxide in proteins to methionine.</text>
</comment>